<accession>A0A9P1M4S3</accession>
<comment type="caution">
    <text evidence="26">The sequence shown here is derived from an EMBL/GenBank/DDBJ whole genome shotgun (WGS) entry which is preliminary data.</text>
</comment>
<keyword evidence="8 20" id="KW-0235">DNA replication</keyword>
<keyword evidence="5 20" id="KW-0808">Transferase</keyword>
<dbReference type="Gene3D" id="1.10.132.60">
    <property type="entry name" value="DNA polymerase family B, C-terminal domain"/>
    <property type="match status" value="1"/>
</dbReference>
<evidence type="ECO:0000256" key="21">
    <source>
        <dbReference type="SAM" id="MobiDB-lite"/>
    </source>
</evidence>
<evidence type="ECO:0000259" key="25">
    <source>
        <dbReference type="Pfam" id="PF03104"/>
    </source>
</evidence>
<dbReference type="CDD" id="cd05533">
    <property type="entry name" value="POLBc_delta"/>
    <property type="match status" value="1"/>
</dbReference>
<dbReference type="SUPFAM" id="SSF56672">
    <property type="entry name" value="DNA/RNA polymerases"/>
    <property type="match status" value="1"/>
</dbReference>
<feature type="transmembrane region" description="Helical" evidence="22">
    <location>
        <begin position="344"/>
        <end position="361"/>
    </location>
</feature>
<keyword evidence="11" id="KW-0378">Hydrolase</keyword>
<evidence type="ECO:0000256" key="3">
    <source>
        <dbReference type="ARBA" id="ARBA00004173"/>
    </source>
</evidence>
<dbReference type="InterPro" id="IPR006133">
    <property type="entry name" value="DNA-dir_DNA_pol_B_exonuc"/>
</dbReference>
<evidence type="ECO:0000256" key="1">
    <source>
        <dbReference type="ARBA" id="ARBA00004123"/>
    </source>
</evidence>
<dbReference type="InterPro" id="IPR012337">
    <property type="entry name" value="RNaseH-like_sf"/>
</dbReference>
<dbReference type="GO" id="GO:0043625">
    <property type="term" value="C:delta DNA polymerase complex"/>
    <property type="evidence" value="ECO:0007669"/>
    <property type="project" value="TreeGrafter"/>
</dbReference>
<dbReference type="InterPro" id="IPR035952">
    <property type="entry name" value="Rhomboid-like_sf"/>
</dbReference>
<dbReference type="PROSITE" id="PS00116">
    <property type="entry name" value="DNA_POLYMERASE_B"/>
    <property type="match status" value="1"/>
</dbReference>
<keyword evidence="14 22" id="KW-1133">Transmembrane helix</keyword>
<organism evidence="26 27">
    <name type="scientific">Parascedosporium putredinis</name>
    <dbReference type="NCBI Taxonomy" id="1442378"/>
    <lineage>
        <taxon>Eukaryota</taxon>
        <taxon>Fungi</taxon>
        <taxon>Dikarya</taxon>
        <taxon>Ascomycota</taxon>
        <taxon>Pezizomycotina</taxon>
        <taxon>Sordariomycetes</taxon>
        <taxon>Hypocreomycetidae</taxon>
        <taxon>Microascales</taxon>
        <taxon>Microascaceae</taxon>
        <taxon>Parascedosporium</taxon>
    </lineage>
</organism>
<dbReference type="Gene3D" id="1.20.1540.10">
    <property type="entry name" value="Rhomboid-like"/>
    <property type="match status" value="1"/>
</dbReference>
<evidence type="ECO:0000256" key="16">
    <source>
        <dbReference type="ARBA" id="ARBA00023128"/>
    </source>
</evidence>
<feature type="transmembrane region" description="Helical" evidence="22">
    <location>
        <begin position="409"/>
        <end position="433"/>
    </location>
</feature>
<dbReference type="InterPro" id="IPR017964">
    <property type="entry name" value="DNA-dir_DNA_pol_B_CS"/>
</dbReference>
<keyword evidence="6 22" id="KW-0812">Transmembrane</keyword>
<name>A0A9P1M4S3_9PEZI</name>
<keyword evidence="13 20" id="KW-0239">DNA-directed DNA polymerase</keyword>
<feature type="region of interest" description="Disordered" evidence="21">
    <location>
        <begin position="464"/>
        <end position="508"/>
    </location>
</feature>
<dbReference type="PANTHER" id="PTHR10322">
    <property type="entry name" value="DNA POLYMERASE CATALYTIC SUBUNIT"/>
    <property type="match status" value="1"/>
</dbReference>
<dbReference type="GO" id="GO:0006297">
    <property type="term" value="P:nucleotide-excision repair, DNA gap filling"/>
    <property type="evidence" value="ECO:0007669"/>
    <property type="project" value="TreeGrafter"/>
</dbReference>
<evidence type="ECO:0000259" key="24">
    <source>
        <dbReference type="Pfam" id="PF01694"/>
    </source>
</evidence>
<evidence type="ECO:0000256" key="8">
    <source>
        <dbReference type="ARBA" id="ARBA00022705"/>
    </source>
</evidence>
<dbReference type="FunFam" id="1.10.287.690:FF:000001">
    <property type="entry name" value="DNA polymerase"/>
    <property type="match status" value="1"/>
</dbReference>
<dbReference type="InterPro" id="IPR006134">
    <property type="entry name" value="DNA-dir_DNA_pol_B_multi_dom"/>
</dbReference>
<evidence type="ECO:0000256" key="11">
    <source>
        <dbReference type="ARBA" id="ARBA00022801"/>
    </source>
</evidence>
<feature type="domain" description="DNA-directed DNA polymerase family B multifunctional" evidence="23">
    <location>
        <begin position="935"/>
        <end position="1356"/>
    </location>
</feature>
<feature type="transmembrane region" description="Helical" evidence="22">
    <location>
        <begin position="226"/>
        <end position="244"/>
    </location>
</feature>
<feature type="transmembrane region" description="Helical" evidence="22">
    <location>
        <begin position="322"/>
        <end position="338"/>
    </location>
</feature>
<feature type="domain" description="DNA-directed DNA polymerase family B exonuclease" evidence="25">
    <location>
        <begin position="695"/>
        <end position="871"/>
    </location>
</feature>
<dbReference type="CDD" id="cd05777">
    <property type="entry name" value="DNA_polB_delta_exo"/>
    <property type="match status" value="1"/>
</dbReference>
<evidence type="ECO:0000256" key="4">
    <source>
        <dbReference type="ARBA" id="ARBA00005755"/>
    </source>
</evidence>
<dbReference type="FunFam" id="3.30.420.10:FF:000004">
    <property type="entry name" value="DNA polymerase"/>
    <property type="match status" value="1"/>
</dbReference>
<keyword evidence="18" id="KW-0539">Nucleus</keyword>
<keyword evidence="7 20" id="KW-0548">Nucleotidyltransferase</keyword>
<evidence type="ECO:0000256" key="19">
    <source>
        <dbReference type="ARBA" id="ARBA00049244"/>
    </source>
</evidence>
<dbReference type="GO" id="GO:0005739">
    <property type="term" value="C:mitochondrion"/>
    <property type="evidence" value="ECO:0007669"/>
    <property type="project" value="UniProtKB-SubCell"/>
</dbReference>
<dbReference type="Gene3D" id="1.10.287.690">
    <property type="entry name" value="Helix hairpin bin"/>
    <property type="match status" value="1"/>
</dbReference>
<dbReference type="InterPro" id="IPR036397">
    <property type="entry name" value="RNaseH_sf"/>
</dbReference>
<evidence type="ECO:0000256" key="15">
    <source>
        <dbReference type="ARBA" id="ARBA00023125"/>
    </source>
</evidence>
<sequence>MAANEYYSGSYSAGDPNNRTNYSDNNIYPQPPGASSSTGLAPSPHPYLPFDTVFDDNAYPMNNNYSNSSTNFGTYHSGSMNLPQQQDTAYYGPGRTSPDTGRTEDIPLQNRPHKDVEFGNDHVYDAPDSGRPTPTQKKKKRGQVRLGQLGMFGADRKRIPWVVYTFTLVQLAVFIGEIARNVIGWPCPSSTDETSTCTLSDLCGFGGVPEPDYNGNKDQSPEPNQWFRFITPIFMHAGLIHIGFNMLLQMTIGKEMEKAIGSLRFVLVYMSAGIFGCVMGGNYAAEGLPSTGASGALFGVIALLLLDLLYSWQERRNPVKDLLFVLLDVVISFVLGLLPGLDNFAHIGGFVMGLGLGICVLHSPNALRRRLGQETSYSAVRDGAVEGPSFFKSPAAFFKGRKPLWWAWWMVRAACLISVTVAFIVLLNNFYVYRNTCSWCKFLSCLGATADVISLPQKRVLADTTNSKQNIPSTPTSAKKRRVEPPSSSQLRPPGSQGDPRSKLSSSQVKSVFESDVLEKLSQDVSELKSHNAEKDQVWERPPLDGFVPSRDSLCFQSIDAEEGYLSGGRPTVKLFGVTEKGNSVMLHVTDFKHYLFVAAPVSFQPSDCDAYMAFLDSVVECDEPCIHSVNLVMRIDIYEYRGNIESPYIKITLKDPRLAAKVRSAIESDVRQYPVQGMAWVEAPAGKYKMISQTWKQSNYCPLRIMSFDIECAGRKGIFPEPEHDPIIQIAAIVTRYGESKPFVRNVFCLDSTSSIVATQVLEFKKESDMLREWQRFLVAVDPDIITGYNIANFDFPYLLGRADHLSVPRFQHWSRLPNIPSKVRDSKFSSKQMGNRDSKSVNINGRLQLDLLQLIQRDHQLRSYTLNSVSAHFLGEQKEDVHHSMITELFNGTPESRRRLALYCLKDAYLPLRLMQKLSCLENYTEMARVTGVPFNFLLSRGQQIKFVSQLFRKALEQKLVVPNLTPKGADDYEGATVIEPVRSYYKLPIATLDFASLYPSIMQAHNLCYTTLVTQDTIDQFKLKKDEDYIITPNEDMFVTAKVRKGVLAQILEELLGARKQAKRELAMETDPFKKAVLNGRQLALKISANSVYGLTGATTGKLPCLAIARSTTAFGRKMIEKTKNEVESHFTIANGYEHDAQVVYGDTDSVMVKFGTADLAAAMKLGEEASQIVTAKFAKPIKLEFEKVYFPYLLINKKRYAGLYWTRPDKHDKMDTKGIETVRRDNCTLVQTVIEKVLKMILIDQDEQGAEETSANLNISTQSYVKGTIADLLQNKIDMSKLVITKALTKEDYSAKQAHTELAKRMKERDPGSAPGLGDRVAYVMVRHNVPIDTKYYLDNQLAKPLGRIFEPILGANKARSLLTGDHTRVVSVAAPTVGGLMKFAKRPRRLYKKTLDKVSDLELKDCPIFYMRMRAKKDLEDAGKDLTRFDCDKAANW</sequence>
<dbReference type="Pfam" id="PF00136">
    <property type="entry name" value="DNA_pol_B"/>
    <property type="match status" value="1"/>
</dbReference>
<dbReference type="InterPro" id="IPR043502">
    <property type="entry name" value="DNA/RNA_pol_sf"/>
</dbReference>
<dbReference type="EMBL" id="CALLCH030000001">
    <property type="protein sequence ID" value="CAI4210243.1"/>
    <property type="molecule type" value="Genomic_DNA"/>
</dbReference>
<feature type="compositionally biased region" description="Polar residues" evidence="21">
    <location>
        <begin position="76"/>
        <end position="88"/>
    </location>
</feature>
<feature type="compositionally biased region" description="Polar residues" evidence="21">
    <location>
        <begin position="464"/>
        <end position="477"/>
    </location>
</feature>
<evidence type="ECO:0000256" key="9">
    <source>
        <dbReference type="ARBA" id="ARBA00022722"/>
    </source>
</evidence>
<dbReference type="PANTHER" id="PTHR10322:SF23">
    <property type="entry name" value="DNA POLYMERASE DELTA CATALYTIC SUBUNIT"/>
    <property type="match status" value="1"/>
</dbReference>
<feature type="transmembrane region" description="Helical" evidence="22">
    <location>
        <begin position="265"/>
        <end position="285"/>
    </location>
</feature>
<dbReference type="GO" id="GO:0046872">
    <property type="term" value="F:metal ion binding"/>
    <property type="evidence" value="ECO:0007669"/>
    <property type="project" value="UniProtKB-KW"/>
</dbReference>
<dbReference type="GO" id="GO:0003677">
    <property type="term" value="F:DNA binding"/>
    <property type="evidence" value="ECO:0007669"/>
    <property type="project" value="UniProtKB-KW"/>
</dbReference>
<keyword evidence="17 22" id="KW-0472">Membrane</keyword>
<dbReference type="InterPro" id="IPR022764">
    <property type="entry name" value="Peptidase_S54_rhomboid_dom"/>
</dbReference>
<evidence type="ECO:0000256" key="18">
    <source>
        <dbReference type="ARBA" id="ARBA00023242"/>
    </source>
</evidence>
<evidence type="ECO:0000256" key="13">
    <source>
        <dbReference type="ARBA" id="ARBA00022932"/>
    </source>
</evidence>
<dbReference type="InterPro" id="IPR023211">
    <property type="entry name" value="DNA_pol_palm_dom_sf"/>
</dbReference>
<protein>
    <recommendedName>
        <fullName evidence="20">DNA polymerase</fullName>
        <ecNumber evidence="20">2.7.7.7</ecNumber>
    </recommendedName>
</protein>
<dbReference type="Pfam" id="PF03104">
    <property type="entry name" value="DNA_pol_B_exo1"/>
    <property type="match status" value="1"/>
</dbReference>
<dbReference type="Gene3D" id="3.30.420.10">
    <property type="entry name" value="Ribonuclease H-like superfamily/Ribonuclease H"/>
    <property type="match status" value="1"/>
</dbReference>
<evidence type="ECO:0000256" key="17">
    <source>
        <dbReference type="ARBA" id="ARBA00023136"/>
    </source>
</evidence>
<feature type="compositionally biased region" description="Polar residues" evidence="21">
    <location>
        <begin position="7"/>
        <end position="40"/>
    </location>
</feature>
<comment type="similarity">
    <text evidence="4 20">Belongs to the DNA polymerase type-B family.</text>
</comment>
<evidence type="ECO:0000256" key="12">
    <source>
        <dbReference type="ARBA" id="ARBA00022839"/>
    </source>
</evidence>
<keyword evidence="16" id="KW-0496">Mitochondrion</keyword>
<comment type="catalytic activity">
    <reaction evidence="19 20">
        <text>DNA(n) + a 2'-deoxyribonucleoside 5'-triphosphate = DNA(n+1) + diphosphate</text>
        <dbReference type="Rhea" id="RHEA:22508"/>
        <dbReference type="Rhea" id="RHEA-COMP:17339"/>
        <dbReference type="Rhea" id="RHEA-COMP:17340"/>
        <dbReference type="ChEBI" id="CHEBI:33019"/>
        <dbReference type="ChEBI" id="CHEBI:61560"/>
        <dbReference type="ChEBI" id="CHEBI:173112"/>
        <dbReference type="EC" id="2.7.7.7"/>
    </reaction>
</comment>
<dbReference type="SMART" id="SM00486">
    <property type="entry name" value="POLBc"/>
    <property type="match status" value="1"/>
</dbReference>
<dbReference type="GO" id="GO:0006287">
    <property type="term" value="P:base-excision repair, gap-filling"/>
    <property type="evidence" value="ECO:0007669"/>
    <property type="project" value="TreeGrafter"/>
</dbReference>
<dbReference type="GO" id="GO:0003887">
    <property type="term" value="F:DNA-directed DNA polymerase activity"/>
    <property type="evidence" value="ECO:0007669"/>
    <property type="project" value="UniProtKB-KW"/>
</dbReference>
<evidence type="ECO:0000256" key="2">
    <source>
        <dbReference type="ARBA" id="ARBA00004141"/>
    </source>
</evidence>
<dbReference type="Gene3D" id="3.30.342.10">
    <property type="entry name" value="DNA Polymerase, chain B, domain 1"/>
    <property type="match status" value="1"/>
</dbReference>
<dbReference type="GO" id="GO:0016020">
    <property type="term" value="C:membrane"/>
    <property type="evidence" value="ECO:0007669"/>
    <property type="project" value="UniProtKB-SubCell"/>
</dbReference>
<dbReference type="GO" id="GO:0004252">
    <property type="term" value="F:serine-type endopeptidase activity"/>
    <property type="evidence" value="ECO:0007669"/>
    <property type="project" value="InterPro"/>
</dbReference>
<dbReference type="InterPro" id="IPR050240">
    <property type="entry name" value="DNA_pol_type-B"/>
</dbReference>
<dbReference type="OrthoDB" id="2414538at2759"/>
<dbReference type="InterPro" id="IPR006172">
    <property type="entry name" value="DNA-dir_DNA_pol_B"/>
</dbReference>
<dbReference type="GO" id="GO:0008296">
    <property type="term" value="F:3'-5'-DNA exonuclease activity"/>
    <property type="evidence" value="ECO:0007669"/>
    <property type="project" value="TreeGrafter"/>
</dbReference>
<evidence type="ECO:0000256" key="7">
    <source>
        <dbReference type="ARBA" id="ARBA00022695"/>
    </source>
</evidence>
<evidence type="ECO:0000259" key="23">
    <source>
        <dbReference type="Pfam" id="PF00136"/>
    </source>
</evidence>
<dbReference type="PRINTS" id="PR00106">
    <property type="entry name" value="DNAPOLB"/>
</dbReference>
<dbReference type="NCBIfam" id="TIGR00592">
    <property type="entry name" value="pol2"/>
    <property type="match status" value="1"/>
</dbReference>
<keyword evidence="9" id="KW-0540">Nuclease</keyword>
<feature type="transmembrane region" description="Helical" evidence="22">
    <location>
        <begin position="291"/>
        <end position="310"/>
    </location>
</feature>
<gene>
    <name evidence="26" type="ORF">PPNO1_LOCUS50</name>
</gene>
<dbReference type="Gene3D" id="3.90.1600.10">
    <property type="entry name" value="Palm domain of DNA polymerase"/>
    <property type="match status" value="1"/>
</dbReference>
<keyword evidence="27" id="KW-1185">Reference proteome</keyword>
<dbReference type="SUPFAM" id="SSF144091">
    <property type="entry name" value="Rhomboid-like"/>
    <property type="match status" value="1"/>
</dbReference>
<evidence type="ECO:0000313" key="26">
    <source>
        <dbReference type="EMBL" id="CAI4210243.1"/>
    </source>
</evidence>
<keyword evidence="15 20" id="KW-0238">DNA-binding</keyword>
<proteinExistence type="inferred from homology"/>
<dbReference type="GO" id="GO:0000166">
    <property type="term" value="F:nucleotide binding"/>
    <property type="evidence" value="ECO:0007669"/>
    <property type="project" value="InterPro"/>
</dbReference>
<evidence type="ECO:0000256" key="14">
    <source>
        <dbReference type="ARBA" id="ARBA00022989"/>
    </source>
</evidence>
<evidence type="ECO:0000256" key="6">
    <source>
        <dbReference type="ARBA" id="ARBA00022692"/>
    </source>
</evidence>
<evidence type="ECO:0000256" key="22">
    <source>
        <dbReference type="SAM" id="Phobius"/>
    </source>
</evidence>
<feature type="region of interest" description="Disordered" evidence="21">
    <location>
        <begin position="1"/>
        <end position="43"/>
    </location>
</feature>
<evidence type="ECO:0000256" key="10">
    <source>
        <dbReference type="ARBA" id="ARBA00022723"/>
    </source>
</evidence>
<dbReference type="Proteomes" id="UP000838763">
    <property type="component" value="Unassembled WGS sequence"/>
</dbReference>
<feature type="region of interest" description="Disordered" evidence="21">
    <location>
        <begin position="76"/>
        <end position="143"/>
    </location>
</feature>
<reference evidence="26" key="1">
    <citation type="submission" date="2022-11" db="EMBL/GenBank/DDBJ databases">
        <authorList>
            <person name="Scott C."/>
            <person name="Bruce N."/>
        </authorList>
    </citation>
    <scope>NUCLEOTIDE SEQUENCE</scope>
</reference>
<dbReference type="InterPro" id="IPR042087">
    <property type="entry name" value="DNA_pol_B_thumb"/>
</dbReference>
<dbReference type="SUPFAM" id="SSF53098">
    <property type="entry name" value="Ribonuclease H-like"/>
    <property type="match status" value="1"/>
</dbReference>
<feature type="compositionally biased region" description="Basic and acidic residues" evidence="21">
    <location>
        <begin position="112"/>
        <end position="125"/>
    </location>
</feature>
<dbReference type="Pfam" id="PF01694">
    <property type="entry name" value="Rhomboid"/>
    <property type="match status" value="1"/>
</dbReference>
<feature type="transmembrane region" description="Helical" evidence="22">
    <location>
        <begin position="161"/>
        <end position="179"/>
    </location>
</feature>
<dbReference type="EC" id="2.7.7.7" evidence="20"/>
<comment type="subcellular location">
    <subcellularLocation>
        <location evidence="2">Membrane</location>
        <topology evidence="2">Multi-pass membrane protein</topology>
    </subcellularLocation>
    <subcellularLocation>
        <location evidence="3">Mitochondrion</location>
    </subcellularLocation>
    <subcellularLocation>
        <location evidence="1">Nucleus</location>
    </subcellularLocation>
</comment>
<evidence type="ECO:0000313" key="27">
    <source>
        <dbReference type="Proteomes" id="UP000838763"/>
    </source>
</evidence>
<feature type="domain" description="Peptidase S54 rhomboid" evidence="24">
    <location>
        <begin position="224"/>
        <end position="361"/>
    </location>
</feature>
<evidence type="ECO:0000256" key="20">
    <source>
        <dbReference type="RuleBase" id="RU000442"/>
    </source>
</evidence>
<dbReference type="GO" id="GO:0045004">
    <property type="term" value="P:DNA replication proofreading"/>
    <property type="evidence" value="ECO:0007669"/>
    <property type="project" value="TreeGrafter"/>
</dbReference>
<evidence type="ECO:0000256" key="5">
    <source>
        <dbReference type="ARBA" id="ARBA00022679"/>
    </source>
</evidence>
<keyword evidence="10" id="KW-0479">Metal-binding</keyword>
<keyword evidence="12" id="KW-0269">Exonuclease</keyword>